<accession>A0A9N9REC9</accession>
<feature type="coiled-coil region" evidence="1">
    <location>
        <begin position="224"/>
        <end position="251"/>
    </location>
</feature>
<dbReference type="AlphaFoldDB" id="A0A9N9REC9"/>
<organism evidence="2 3">
    <name type="scientific">Diatraea saccharalis</name>
    <name type="common">sugarcane borer</name>
    <dbReference type="NCBI Taxonomy" id="40085"/>
    <lineage>
        <taxon>Eukaryota</taxon>
        <taxon>Metazoa</taxon>
        <taxon>Ecdysozoa</taxon>
        <taxon>Arthropoda</taxon>
        <taxon>Hexapoda</taxon>
        <taxon>Insecta</taxon>
        <taxon>Pterygota</taxon>
        <taxon>Neoptera</taxon>
        <taxon>Endopterygota</taxon>
        <taxon>Lepidoptera</taxon>
        <taxon>Glossata</taxon>
        <taxon>Ditrysia</taxon>
        <taxon>Pyraloidea</taxon>
        <taxon>Crambidae</taxon>
        <taxon>Crambinae</taxon>
        <taxon>Diatraea</taxon>
    </lineage>
</organism>
<evidence type="ECO:0000313" key="3">
    <source>
        <dbReference type="Proteomes" id="UP001153714"/>
    </source>
</evidence>
<gene>
    <name evidence="2" type="ORF">DIATSA_LOCUS12301</name>
</gene>
<dbReference type="EMBL" id="OU893338">
    <property type="protein sequence ID" value="CAG9794971.1"/>
    <property type="molecule type" value="Genomic_DNA"/>
</dbReference>
<sequence>MFVQLTVNDINNFVFSAMDSITSTDDMFTEVKIVQENLLLDIIKDLCNEPSSKLSSKLKGKVNRIIADCDLTHHTSLHKLSTADESTSTVLGFMNQTASELTFDEQTELNQAIINKIHVKLPHFSAELENLKQKTTGIHNKTASDQMKELQQSLDEKINVLGDQENEKVELMMEWLNHRIHDVSRFSDDSSELLTLKTRILDLKSKILHLQILHNIFTETNYSIKAYNEIHKDLKDSIKETEQRIKDFRAIIDSDF</sequence>
<dbReference type="OrthoDB" id="7696867at2759"/>
<keyword evidence="1" id="KW-0175">Coiled coil</keyword>
<keyword evidence="3" id="KW-1185">Reference proteome</keyword>
<protein>
    <submittedName>
        <fullName evidence="2">Uncharacterized protein</fullName>
    </submittedName>
</protein>
<proteinExistence type="predicted"/>
<reference evidence="2" key="2">
    <citation type="submission" date="2022-10" db="EMBL/GenBank/DDBJ databases">
        <authorList>
            <consortium name="ENA_rothamsted_submissions"/>
            <consortium name="culmorum"/>
            <person name="King R."/>
        </authorList>
    </citation>
    <scope>NUCLEOTIDE SEQUENCE</scope>
</reference>
<dbReference type="Proteomes" id="UP001153714">
    <property type="component" value="Chromosome 7"/>
</dbReference>
<reference evidence="2" key="1">
    <citation type="submission" date="2021-12" db="EMBL/GenBank/DDBJ databases">
        <authorList>
            <person name="King R."/>
        </authorList>
    </citation>
    <scope>NUCLEOTIDE SEQUENCE</scope>
</reference>
<evidence type="ECO:0000256" key="1">
    <source>
        <dbReference type="SAM" id="Coils"/>
    </source>
</evidence>
<feature type="coiled-coil region" evidence="1">
    <location>
        <begin position="140"/>
        <end position="167"/>
    </location>
</feature>
<name>A0A9N9REC9_9NEOP</name>
<evidence type="ECO:0000313" key="2">
    <source>
        <dbReference type="EMBL" id="CAG9794971.1"/>
    </source>
</evidence>